<proteinExistence type="predicted"/>
<name>A0A2T6ZD22_TUBBO</name>
<reference evidence="2 3" key="1">
    <citation type="submission" date="2017-04" db="EMBL/GenBank/DDBJ databases">
        <title>Draft genome sequence of Tuber borchii Vittad., a whitish edible truffle.</title>
        <authorList>
            <consortium name="DOE Joint Genome Institute"/>
            <person name="Murat C."/>
            <person name="Kuo A."/>
            <person name="Barry K.W."/>
            <person name="Clum A."/>
            <person name="Dockter R.B."/>
            <person name="Fauchery L."/>
            <person name="Iotti M."/>
            <person name="Kohler A."/>
            <person name="Labutti K."/>
            <person name="Lindquist E.A."/>
            <person name="Lipzen A."/>
            <person name="Ohm R.A."/>
            <person name="Wang M."/>
            <person name="Grigoriev I.V."/>
            <person name="Zambonelli A."/>
            <person name="Martin F.M."/>
        </authorList>
    </citation>
    <scope>NUCLEOTIDE SEQUENCE [LARGE SCALE GENOMIC DNA]</scope>
    <source>
        <strain evidence="2 3">Tbo3840</strain>
    </source>
</reference>
<evidence type="ECO:0000313" key="2">
    <source>
        <dbReference type="EMBL" id="PUU73346.1"/>
    </source>
</evidence>
<feature type="compositionally biased region" description="Pro residues" evidence="1">
    <location>
        <begin position="132"/>
        <end position="146"/>
    </location>
</feature>
<dbReference type="OrthoDB" id="5321484at2759"/>
<sequence length="228" mass="26121">MSRKGKEWSWYHRGGNKNVRYFEVWCNYCLLHAKAVIIRENPGLALMPGDDHGEKELLELAKKRVTSFAGRKETMLNHLIDLQKCPHAPPEIRHQANLEKFEWKQRLHAGSSRDHSMSPSRLQTQSPYTDYSPPPPHPLPPPPPQPQHHIHPPHPLGLGIDDDLDAPFTRDDEEIFHLQVARATASAGLPDRWIEDPEVIELFRLLRGDVSIPSSGHIRRLRDLLGWG</sequence>
<accession>A0A2T6ZD22</accession>
<protein>
    <submittedName>
        <fullName evidence="2">Uncharacterized protein</fullName>
    </submittedName>
</protein>
<dbReference type="Proteomes" id="UP000244722">
    <property type="component" value="Unassembled WGS sequence"/>
</dbReference>
<comment type="caution">
    <text evidence="2">The sequence shown here is derived from an EMBL/GenBank/DDBJ whole genome shotgun (WGS) entry which is preliminary data.</text>
</comment>
<gene>
    <name evidence="2" type="ORF">B9Z19DRAFT_1163383</name>
</gene>
<keyword evidence="3" id="KW-1185">Reference proteome</keyword>
<dbReference type="EMBL" id="NESQ01000385">
    <property type="protein sequence ID" value="PUU73346.1"/>
    <property type="molecule type" value="Genomic_DNA"/>
</dbReference>
<feature type="compositionally biased region" description="Basic and acidic residues" evidence="1">
    <location>
        <begin position="107"/>
        <end position="116"/>
    </location>
</feature>
<organism evidence="2 3">
    <name type="scientific">Tuber borchii</name>
    <name type="common">White truffle</name>
    <dbReference type="NCBI Taxonomy" id="42251"/>
    <lineage>
        <taxon>Eukaryota</taxon>
        <taxon>Fungi</taxon>
        <taxon>Dikarya</taxon>
        <taxon>Ascomycota</taxon>
        <taxon>Pezizomycotina</taxon>
        <taxon>Pezizomycetes</taxon>
        <taxon>Pezizales</taxon>
        <taxon>Tuberaceae</taxon>
        <taxon>Tuber</taxon>
    </lineage>
</organism>
<feature type="region of interest" description="Disordered" evidence="1">
    <location>
        <begin position="107"/>
        <end position="163"/>
    </location>
</feature>
<feature type="compositionally biased region" description="Polar residues" evidence="1">
    <location>
        <begin position="117"/>
        <end position="129"/>
    </location>
</feature>
<evidence type="ECO:0000256" key="1">
    <source>
        <dbReference type="SAM" id="MobiDB-lite"/>
    </source>
</evidence>
<evidence type="ECO:0000313" key="3">
    <source>
        <dbReference type="Proteomes" id="UP000244722"/>
    </source>
</evidence>
<dbReference type="AlphaFoldDB" id="A0A2T6ZD22"/>